<dbReference type="PANTHER" id="PTHR31649:SF1">
    <property type="entry name" value="FARNESOIC ACID O-METHYL TRANSFERASE DOMAIN-CONTAINING PROTEIN"/>
    <property type="match status" value="1"/>
</dbReference>
<dbReference type="SUPFAM" id="SSF63825">
    <property type="entry name" value="YWTD domain"/>
    <property type="match status" value="1"/>
</dbReference>
<dbReference type="Pfam" id="PF11901">
    <property type="entry name" value="DM9"/>
    <property type="match status" value="1"/>
</dbReference>
<evidence type="ECO:0000313" key="5">
    <source>
        <dbReference type="Proteomes" id="UP001231518"/>
    </source>
</evidence>
<evidence type="ECO:0000313" key="4">
    <source>
        <dbReference type="EMBL" id="KAJ8705940.1"/>
    </source>
</evidence>
<evidence type="ECO:0000256" key="1">
    <source>
        <dbReference type="PROSITE-ProRule" id="PRU00076"/>
    </source>
</evidence>
<feature type="domain" description="EGF-like" evidence="3">
    <location>
        <begin position="398"/>
        <end position="434"/>
    </location>
</feature>
<reference evidence="4" key="1">
    <citation type="submission" date="2023-03" db="EMBL/GenBank/DDBJ databases">
        <title>Chromosome-level genomes of two armyworms, Mythimna separata and Mythimna loreyi, provide insights into the biosynthesis and reception of sex pheromones.</title>
        <authorList>
            <person name="Zhao H."/>
        </authorList>
    </citation>
    <scope>NUCLEOTIDE SEQUENCE</scope>
    <source>
        <strain evidence="4">BeijingLab</strain>
        <tissue evidence="4">Pupa</tissue>
    </source>
</reference>
<keyword evidence="2" id="KW-0732">Signal</keyword>
<dbReference type="PANTHER" id="PTHR31649">
    <property type="entry name" value="AGAP009604-PA"/>
    <property type="match status" value="1"/>
</dbReference>
<feature type="disulfide bond" evidence="1">
    <location>
        <begin position="424"/>
        <end position="433"/>
    </location>
</feature>
<name>A0AAD7Y7M8_MYTSE</name>
<feature type="chain" id="PRO_5041911715" description="EGF-like domain-containing protein" evidence="2">
    <location>
        <begin position="20"/>
        <end position="591"/>
    </location>
</feature>
<comment type="caution">
    <text evidence="1">Lacks conserved residue(s) required for the propagation of feature annotation.</text>
</comment>
<comment type="caution">
    <text evidence="4">The sequence shown here is derived from an EMBL/GenBank/DDBJ whole genome shotgun (WGS) entry which is preliminary data.</text>
</comment>
<dbReference type="EMBL" id="JARGEI010000029">
    <property type="protein sequence ID" value="KAJ8705940.1"/>
    <property type="molecule type" value="Genomic_DNA"/>
</dbReference>
<feature type="domain" description="EGF-like" evidence="3">
    <location>
        <begin position="329"/>
        <end position="364"/>
    </location>
</feature>
<dbReference type="PROSITE" id="PS01186">
    <property type="entry name" value="EGF_2"/>
    <property type="match status" value="2"/>
</dbReference>
<evidence type="ECO:0000256" key="2">
    <source>
        <dbReference type="SAM" id="SignalP"/>
    </source>
</evidence>
<evidence type="ECO:0000259" key="3">
    <source>
        <dbReference type="PROSITE" id="PS50026"/>
    </source>
</evidence>
<dbReference type="Gene3D" id="2.10.25.10">
    <property type="entry name" value="Laminin"/>
    <property type="match status" value="4"/>
</dbReference>
<feature type="disulfide bond" evidence="1">
    <location>
        <begin position="354"/>
        <end position="363"/>
    </location>
</feature>
<dbReference type="AlphaFoldDB" id="A0AAD7Y7M8"/>
<proteinExistence type="predicted"/>
<protein>
    <recommendedName>
        <fullName evidence="3">EGF-like domain-containing protein</fullName>
    </recommendedName>
</protein>
<keyword evidence="1" id="KW-1015">Disulfide bond</keyword>
<sequence length="591" mass="65911">MYSYCILVLLTPLIGFVHSFDWDIVVARSNKLEFYNEGTLEYTATPAAHRINWISYDPVHDRILFADQHDMENAASSFDIATKKTQSLIKKTENRSLTRFAYDPATEFLFGTDRNKLYMFSTKPANNNEVDLNKNLVIDFESTVLHEVAVDSCRGYIYWIADNVIGMARIDGSERRFIREKDGMVKQGLTIDTDKIYWIESQEYNNGAFSIESADLNGNNKRTIYSGTESGYSANTLTVSKSFISWGNSIENFVWQLPKKSLNDTEVTPSKILMTITTPTCGVQDIAANYKISHCLTALYENLFCVNGKKVSGEFHCDCTQGYTGERCDISICHNYCLHGDCSVTADGQPNCRCKPGYTGDRCDILLCQNYCFQGECSIIDEKPNCRCNAGYSGERCEVYACSNYCAHNGVCSLNDNNEPVCQCMVPYSGKRCTVSPKGYHWLPLNEGQLPPNAIIGGYTRANEGIYVARAYNDGSLCPGLNVKAISSAYVPWGGGVHRKDHFQILCGLNAKWVKVDSNVTIPKNAFVGGLTGGPREPEGELLYVCKAEVEAGAVVCGKAYARTHFCYLPYGDREIKKTSYEILVVPDDEI</sequence>
<dbReference type="SMART" id="SM00696">
    <property type="entry name" value="DM9"/>
    <property type="match status" value="2"/>
</dbReference>
<accession>A0AAD7Y7M8</accession>
<organism evidence="4 5">
    <name type="scientific">Mythimna separata</name>
    <name type="common">Oriental armyworm</name>
    <name type="synonym">Pseudaletia separata</name>
    <dbReference type="NCBI Taxonomy" id="271217"/>
    <lineage>
        <taxon>Eukaryota</taxon>
        <taxon>Metazoa</taxon>
        <taxon>Ecdysozoa</taxon>
        <taxon>Arthropoda</taxon>
        <taxon>Hexapoda</taxon>
        <taxon>Insecta</taxon>
        <taxon>Pterygota</taxon>
        <taxon>Neoptera</taxon>
        <taxon>Endopterygota</taxon>
        <taxon>Lepidoptera</taxon>
        <taxon>Glossata</taxon>
        <taxon>Ditrysia</taxon>
        <taxon>Noctuoidea</taxon>
        <taxon>Noctuidae</taxon>
        <taxon>Noctuinae</taxon>
        <taxon>Hadenini</taxon>
        <taxon>Mythimna</taxon>
    </lineage>
</organism>
<dbReference type="InterPro" id="IPR011042">
    <property type="entry name" value="6-blade_b-propeller_TolB-like"/>
</dbReference>
<dbReference type="SUPFAM" id="SSF57196">
    <property type="entry name" value="EGF/Laminin"/>
    <property type="match status" value="3"/>
</dbReference>
<dbReference type="Gene3D" id="2.120.10.30">
    <property type="entry name" value="TolB, C-terminal domain"/>
    <property type="match status" value="1"/>
</dbReference>
<dbReference type="InterPro" id="IPR000742">
    <property type="entry name" value="EGF"/>
</dbReference>
<dbReference type="PROSITE" id="PS50026">
    <property type="entry name" value="EGF_3"/>
    <property type="match status" value="2"/>
</dbReference>
<gene>
    <name evidence="4" type="ORF">PYW07_010717</name>
</gene>
<feature type="disulfide bond" evidence="1">
    <location>
        <begin position="402"/>
        <end position="412"/>
    </location>
</feature>
<dbReference type="SMART" id="SM00181">
    <property type="entry name" value="EGF"/>
    <property type="match status" value="4"/>
</dbReference>
<dbReference type="Proteomes" id="UP001231518">
    <property type="component" value="Chromosome 26"/>
</dbReference>
<dbReference type="PROSITE" id="PS00022">
    <property type="entry name" value="EGF_1"/>
    <property type="match status" value="2"/>
</dbReference>
<keyword evidence="1" id="KW-0245">EGF-like domain</keyword>
<keyword evidence="5" id="KW-1185">Reference proteome</keyword>
<dbReference type="InterPro" id="IPR006616">
    <property type="entry name" value="DM9_repeat"/>
</dbReference>
<feature type="signal peptide" evidence="2">
    <location>
        <begin position="1"/>
        <end position="19"/>
    </location>
</feature>